<gene>
    <name evidence="1" type="ORF">K040078D81_46740</name>
</gene>
<sequence>MKSEKNEMQEVILKMMEHICDNLCVHPKRTDIAEEELENICADCEMDQYVGNILNTYDRLNGQQCRIDETKSRIVWCEDCEYCSYQKLTNTYWCRLCNGIDGDLEPWDGCTRGKRRNEV</sequence>
<accession>A0ABQ0BGJ4</accession>
<reference evidence="1 2" key="1">
    <citation type="submission" date="2024-04" db="EMBL/GenBank/DDBJ databases">
        <title>Defined microbial consortia suppress multidrug-resistant proinflammatory Enterobacteriaceae via ecological control.</title>
        <authorList>
            <person name="Furuichi M."/>
            <person name="Kawaguchi T."/>
            <person name="Pust M."/>
            <person name="Yasuma K."/>
            <person name="Plichta D."/>
            <person name="Hasegawa N."/>
            <person name="Ohya T."/>
            <person name="Bhattarai S."/>
            <person name="Sasajima S."/>
            <person name="Aoto Y."/>
            <person name="Tuganbaev T."/>
            <person name="Yaginuma M."/>
            <person name="Ueda M."/>
            <person name="Okahashi N."/>
            <person name="Amafuji K."/>
            <person name="Kiridooshi Y."/>
            <person name="Sugita K."/>
            <person name="Strazar M."/>
            <person name="Skelly A."/>
            <person name="Suda W."/>
            <person name="Hattori M."/>
            <person name="Nakamoto N."/>
            <person name="Caballero S."/>
            <person name="Norman J."/>
            <person name="Olle B."/>
            <person name="Tanoue T."/>
            <person name="Arita M."/>
            <person name="Bucci V."/>
            <person name="Atarashi K."/>
            <person name="Xavier R."/>
            <person name="Honda K."/>
        </authorList>
    </citation>
    <scope>NUCLEOTIDE SEQUENCE [LARGE SCALE GENOMIC DNA]</scope>
    <source>
        <strain evidence="2">k04-0078-D8-1</strain>
    </source>
</reference>
<dbReference type="RefSeq" id="WP_369861599.1">
    <property type="nucleotide sequence ID" value="NZ_BAABYW010000001.1"/>
</dbReference>
<name>A0ABQ0BGJ4_9FIRM</name>
<dbReference type="Proteomes" id="UP001600943">
    <property type="component" value="Unassembled WGS sequence"/>
</dbReference>
<evidence type="ECO:0000313" key="1">
    <source>
        <dbReference type="EMBL" id="GAA6410557.1"/>
    </source>
</evidence>
<proteinExistence type="predicted"/>
<protein>
    <submittedName>
        <fullName evidence="1">Uncharacterized protein</fullName>
    </submittedName>
</protein>
<evidence type="ECO:0000313" key="2">
    <source>
        <dbReference type="Proteomes" id="UP001600943"/>
    </source>
</evidence>
<organism evidence="1 2">
    <name type="scientific">Blautia hominis</name>
    <dbReference type="NCBI Taxonomy" id="2025493"/>
    <lineage>
        <taxon>Bacteria</taxon>
        <taxon>Bacillati</taxon>
        <taxon>Bacillota</taxon>
        <taxon>Clostridia</taxon>
        <taxon>Lachnospirales</taxon>
        <taxon>Lachnospiraceae</taxon>
        <taxon>Blautia</taxon>
    </lineage>
</organism>
<comment type="caution">
    <text evidence="1">The sequence shown here is derived from an EMBL/GenBank/DDBJ whole genome shotgun (WGS) entry which is preliminary data.</text>
</comment>
<keyword evidence="2" id="KW-1185">Reference proteome</keyword>
<dbReference type="EMBL" id="BAABYW010000001">
    <property type="protein sequence ID" value="GAA6410557.1"/>
    <property type="molecule type" value="Genomic_DNA"/>
</dbReference>